<evidence type="ECO:0000313" key="3">
    <source>
        <dbReference type="EMBL" id="CAB4677795.1"/>
    </source>
</evidence>
<accession>A0A6J6MZ23</accession>
<proteinExistence type="predicted"/>
<gene>
    <name evidence="3" type="ORF">UFOPK2342_00912</name>
</gene>
<organism evidence="3">
    <name type="scientific">freshwater metagenome</name>
    <dbReference type="NCBI Taxonomy" id="449393"/>
    <lineage>
        <taxon>unclassified sequences</taxon>
        <taxon>metagenomes</taxon>
        <taxon>ecological metagenomes</taxon>
    </lineage>
</organism>
<dbReference type="Gene3D" id="3.40.50.1820">
    <property type="entry name" value="alpha/beta hydrolase"/>
    <property type="match status" value="1"/>
</dbReference>
<dbReference type="Pfam" id="PF20434">
    <property type="entry name" value="BD-FAE"/>
    <property type="match status" value="1"/>
</dbReference>
<dbReference type="InterPro" id="IPR029058">
    <property type="entry name" value="AB_hydrolase_fold"/>
</dbReference>
<dbReference type="GO" id="GO:0016787">
    <property type="term" value="F:hydrolase activity"/>
    <property type="evidence" value="ECO:0007669"/>
    <property type="project" value="UniProtKB-KW"/>
</dbReference>
<reference evidence="3" key="1">
    <citation type="submission" date="2020-05" db="EMBL/GenBank/DDBJ databases">
        <authorList>
            <person name="Chiriac C."/>
            <person name="Salcher M."/>
            <person name="Ghai R."/>
            <person name="Kavagutti S V."/>
        </authorList>
    </citation>
    <scope>NUCLEOTIDE SEQUENCE</scope>
</reference>
<dbReference type="PANTHER" id="PTHR48081">
    <property type="entry name" value="AB HYDROLASE SUPERFAMILY PROTEIN C4A8.06C"/>
    <property type="match status" value="1"/>
</dbReference>
<name>A0A6J6MZ23_9ZZZZ</name>
<dbReference type="AlphaFoldDB" id="A0A6J6MZ23"/>
<sequence length="229" mass="24972">MSEDRSIFELPTRQPDSTLVYGEDPSQIADIFGSPKSPALVLIHGGYWRPQYDRVHVRPLAGALADAGYFVISLEYRRIPGNPDAMVADVAAAIAAIPAESVTLIGHSAGGHLALWAAANVSKVRKVVALAPVSDLQMTEDLYLDEGAATDFLGCPASTRTDLDPMYLEYGDVEVLVVQGDCDIRVPVEMNRKFAMHQPQVKYQEHPGIGHFEVIDPTSSIWLELTQSI</sequence>
<evidence type="ECO:0000259" key="2">
    <source>
        <dbReference type="Pfam" id="PF20434"/>
    </source>
</evidence>
<evidence type="ECO:0000256" key="1">
    <source>
        <dbReference type="ARBA" id="ARBA00022801"/>
    </source>
</evidence>
<keyword evidence="1" id="KW-0378">Hydrolase</keyword>
<dbReference type="InterPro" id="IPR050300">
    <property type="entry name" value="GDXG_lipolytic_enzyme"/>
</dbReference>
<feature type="domain" description="BD-FAE-like" evidence="2">
    <location>
        <begin position="36"/>
        <end position="193"/>
    </location>
</feature>
<dbReference type="SUPFAM" id="SSF53474">
    <property type="entry name" value="alpha/beta-Hydrolases"/>
    <property type="match status" value="1"/>
</dbReference>
<dbReference type="PANTHER" id="PTHR48081:SF33">
    <property type="entry name" value="KYNURENINE FORMAMIDASE"/>
    <property type="match status" value="1"/>
</dbReference>
<protein>
    <submittedName>
        <fullName evidence="3">Unannotated protein</fullName>
    </submittedName>
</protein>
<dbReference type="EMBL" id="CAEZXB010000015">
    <property type="protein sequence ID" value="CAB4677795.1"/>
    <property type="molecule type" value="Genomic_DNA"/>
</dbReference>
<dbReference type="InterPro" id="IPR049492">
    <property type="entry name" value="BD-FAE-like_dom"/>
</dbReference>